<dbReference type="Pfam" id="PF06283">
    <property type="entry name" value="ThuA"/>
    <property type="match status" value="1"/>
</dbReference>
<dbReference type="InterPro" id="IPR029062">
    <property type="entry name" value="Class_I_gatase-like"/>
</dbReference>
<dbReference type="RefSeq" id="WP_083372003.1">
    <property type="nucleotide sequence ID" value="NZ_LT629776.1"/>
</dbReference>
<evidence type="ECO:0000313" key="3">
    <source>
        <dbReference type="Proteomes" id="UP000185663"/>
    </source>
</evidence>
<evidence type="ECO:0000259" key="1">
    <source>
        <dbReference type="Pfam" id="PF06283"/>
    </source>
</evidence>
<gene>
    <name evidence="2" type="ORF">SAMN04489860_1300</name>
</gene>
<name>A0A1H1RAQ9_9CELL</name>
<protein>
    <recommendedName>
        <fullName evidence="1">ThuA-like domain-containing protein</fullName>
    </recommendedName>
</protein>
<dbReference type="InterPro" id="IPR029010">
    <property type="entry name" value="ThuA-like"/>
</dbReference>
<dbReference type="EMBL" id="LT629776">
    <property type="protein sequence ID" value="SDS32616.1"/>
    <property type="molecule type" value="Genomic_DNA"/>
</dbReference>
<keyword evidence="3" id="KW-1185">Reference proteome</keyword>
<dbReference type="AlphaFoldDB" id="A0A1H1RAQ9"/>
<dbReference type="SUPFAM" id="SSF52317">
    <property type="entry name" value="Class I glutamine amidotransferase-like"/>
    <property type="match status" value="1"/>
</dbReference>
<dbReference type="STRING" id="545619.SAMN04489860_1300"/>
<dbReference type="PANTHER" id="PTHR40469">
    <property type="entry name" value="SECRETED GLYCOSYL HYDROLASE"/>
    <property type="match status" value="1"/>
</dbReference>
<dbReference type="PANTHER" id="PTHR40469:SF2">
    <property type="entry name" value="GALACTOSE-BINDING DOMAIN-LIKE SUPERFAMILY PROTEIN"/>
    <property type="match status" value="1"/>
</dbReference>
<dbReference type="eggNOG" id="COG3828">
    <property type="taxonomic scope" value="Bacteria"/>
</dbReference>
<sequence length="221" mass="24415">MTTRRALVVRGGWEGHAPVESTDLFIPFLRAHGFDVQVEDSLEVYADEPYMSTVDLIVQCWSIGEILADEMHGLRVAVENGAGLAGWHGGLIDAFRNATDYQHLIGAQFVAHPDDFIEHTVEISPDRSDHPIVEGVSQISITSEQYWVLSDGASDVLATTTHVPREDSPWHSPVTVPAVWTRSWGRGHVFACTIGHSPAELEIPEVRTIIERGMLWAARTA</sequence>
<reference evidence="2 3" key="1">
    <citation type="submission" date="2016-10" db="EMBL/GenBank/DDBJ databases">
        <authorList>
            <person name="de Groot N.N."/>
        </authorList>
    </citation>
    <scope>NUCLEOTIDE SEQUENCE [LARGE SCALE GENOMIC DNA]</scope>
    <source>
        <strain evidence="2 3">DSM 22126</strain>
    </source>
</reference>
<organism evidence="2 3">
    <name type="scientific">Paraoerskovia marina</name>
    <dbReference type="NCBI Taxonomy" id="545619"/>
    <lineage>
        <taxon>Bacteria</taxon>
        <taxon>Bacillati</taxon>
        <taxon>Actinomycetota</taxon>
        <taxon>Actinomycetes</taxon>
        <taxon>Micrococcales</taxon>
        <taxon>Cellulomonadaceae</taxon>
        <taxon>Paraoerskovia</taxon>
    </lineage>
</organism>
<dbReference type="Gene3D" id="3.40.50.880">
    <property type="match status" value="1"/>
</dbReference>
<feature type="domain" description="ThuA-like" evidence="1">
    <location>
        <begin position="5"/>
        <end position="217"/>
    </location>
</feature>
<evidence type="ECO:0000313" key="2">
    <source>
        <dbReference type="EMBL" id="SDS32616.1"/>
    </source>
</evidence>
<dbReference type="OrthoDB" id="9785923at2"/>
<dbReference type="Proteomes" id="UP000185663">
    <property type="component" value="Chromosome I"/>
</dbReference>
<accession>A0A1H1RAQ9</accession>
<proteinExistence type="predicted"/>